<sequence>MSYCQVQNVSNLVQSIKQLDGTESVFPHLQSRIEQSRIEAALGMQNTLDTVKGTLPQPKEDPKPDTSACLADYSKGYNPKDIAADWDALLELACSTIRWTLTDALGQRYQKVKPASHLFSTIVNAYKKNTRARRIHLHEEFWNTQHDPNKPIALWIGRVWVAANNLLTVNKLPTDRQIADRLVGGLDPSWSNIRDSVVYTAMEMSLENTTATLEAHEVSLNGTKASDLVSASAANTKRFGCSNCSKQGHCSPNCPKPKNYTRTKAGAATAVKLGDYNSDSHHKEDEINVIYE</sequence>
<dbReference type="InterPro" id="IPR036875">
    <property type="entry name" value="Znf_CCHC_sf"/>
</dbReference>
<name>A0A180GW71_PUCT1</name>
<keyword evidence="2" id="KW-0863">Zinc-finger</keyword>
<dbReference type="Proteomes" id="UP000005240">
    <property type="component" value="Unassembled WGS sequence"/>
</dbReference>
<evidence type="ECO:0000256" key="1">
    <source>
        <dbReference type="ARBA" id="ARBA00022664"/>
    </source>
</evidence>
<evidence type="ECO:0000259" key="3">
    <source>
        <dbReference type="PROSITE" id="PS50158"/>
    </source>
</evidence>
<dbReference type="Pfam" id="PF14223">
    <property type="entry name" value="Retrotran_gag_2"/>
    <property type="match status" value="1"/>
</dbReference>
<dbReference type="GO" id="GO:0008270">
    <property type="term" value="F:zinc ion binding"/>
    <property type="evidence" value="ECO:0007669"/>
    <property type="project" value="UniProtKB-KW"/>
</dbReference>
<proteinExistence type="predicted"/>
<keyword evidence="1" id="KW-0507">mRNA processing</keyword>
<keyword evidence="6" id="KW-1185">Reference proteome</keyword>
<protein>
    <submittedName>
        <fullName evidence="5">CCHC-type domain-containing protein</fullName>
    </submittedName>
</protein>
<dbReference type="STRING" id="630390.A0A180GW71"/>
<dbReference type="PROSITE" id="PS50158">
    <property type="entry name" value="ZF_CCHC"/>
    <property type="match status" value="1"/>
</dbReference>
<evidence type="ECO:0000313" key="6">
    <source>
        <dbReference type="Proteomes" id="UP000005240"/>
    </source>
</evidence>
<feature type="domain" description="CCHC-type" evidence="3">
    <location>
        <begin position="241"/>
        <end position="256"/>
    </location>
</feature>
<evidence type="ECO:0000313" key="4">
    <source>
        <dbReference type="EMBL" id="OAV97076.1"/>
    </source>
</evidence>
<dbReference type="SUPFAM" id="SSF57756">
    <property type="entry name" value="Retrovirus zinc finger-like domains"/>
    <property type="match status" value="1"/>
</dbReference>
<reference evidence="5" key="4">
    <citation type="submission" date="2025-05" db="UniProtKB">
        <authorList>
            <consortium name="EnsemblFungi"/>
        </authorList>
    </citation>
    <scope>IDENTIFICATION</scope>
    <source>
        <strain evidence="5">isolate 1-1 / race 1 (BBBD)</strain>
    </source>
</reference>
<reference evidence="5 6" key="3">
    <citation type="journal article" date="2017" name="G3 (Bethesda)">
        <title>Comparative analysis highlights variable genome content of wheat rusts and divergence of the mating loci.</title>
        <authorList>
            <person name="Cuomo C.A."/>
            <person name="Bakkeren G."/>
            <person name="Khalil H.B."/>
            <person name="Panwar V."/>
            <person name="Joly D."/>
            <person name="Linning R."/>
            <person name="Sakthikumar S."/>
            <person name="Song X."/>
            <person name="Adiconis X."/>
            <person name="Fan L."/>
            <person name="Goldberg J.M."/>
            <person name="Levin J.Z."/>
            <person name="Young S."/>
            <person name="Zeng Q."/>
            <person name="Anikster Y."/>
            <person name="Bruce M."/>
            <person name="Wang M."/>
            <person name="Yin C."/>
            <person name="McCallum B."/>
            <person name="Szabo L.J."/>
            <person name="Hulbert S."/>
            <person name="Chen X."/>
            <person name="Fellers J.P."/>
        </authorList>
    </citation>
    <scope>NUCLEOTIDE SEQUENCE</scope>
    <source>
        <strain evidence="6">Isolate 1-1 / race 1 (BBBD)</strain>
        <strain evidence="5">isolate 1-1 / race 1 (BBBD)</strain>
    </source>
</reference>
<dbReference type="GO" id="GO:0006397">
    <property type="term" value="P:mRNA processing"/>
    <property type="evidence" value="ECO:0007669"/>
    <property type="project" value="UniProtKB-KW"/>
</dbReference>
<dbReference type="GO" id="GO:0003676">
    <property type="term" value="F:nucleic acid binding"/>
    <property type="evidence" value="ECO:0007669"/>
    <property type="project" value="InterPro"/>
</dbReference>
<evidence type="ECO:0000256" key="2">
    <source>
        <dbReference type="PROSITE-ProRule" id="PRU00047"/>
    </source>
</evidence>
<dbReference type="OrthoDB" id="3066634at2759"/>
<accession>A0A180GW71</accession>
<gene>
    <name evidence="4" type="ORF">PTTG_26137</name>
</gene>
<keyword evidence="2" id="KW-0479">Metal-binding</keyword>
<organism evidence="4">
    <name type="scientific">Puccinia triticina (isolate 1-1 / race 1 (BBBD))</name>
    <name type="common">Brown leaf rust fungus</name>
    <dbReference type="NCBI Taxonomy" id="630390"/>
    <lineage>
        <taxon>Eukaryota</taxon>
        <taxon>Fungi</taxon>
        <taxon>Dikarya</taxon>
        <taxon>Basidiomycota</taxon>
        <taxon>Pucciniomycotina</taxon>
        <taxon>Pucciniomycetes</taxon>
        <taxon>Pucciniales</taxon>
        <taxon>Pucciniaceae</taxon>
        <taxon>Puccinia</taxon>
    </lineage>
</organism>
<dbReference type="InterPro" id="IPR001878">
    <property type="entry name" value="Znf_CCHC"/>
</dbReference>
<dbReference type="EMBL" id="ADAS02000015">
    <property type="protein sequence ID" value="OAV97076.1"/>
    <property type="molecule type" value="Genomic_DNA"/>
</dbReference>
<dbReference type="VEuPathDB" id="FungiDB:PTTG_26137"/>
<evidence type="ECO:0000313" key="5">
    <source>
        <dbReference type="EnsemblFungi" id="PTTG_26137-t43_1-p1"/>
    </source>
</evidence>
<dbReference type="AlphaFoldDB" id="A0A180GW71"/>
<reference evidence="4" key="1">
    <citation type="submission" date="2009-11" db="EMBL/GenBank/DDBJ databases">
        <authorList>
            <consortium name="The Broad Institute Genome Sequencing Platform"/>
            <person name="Ward D."/>
            <person name="Feldgarden M."/>
            <person name="Earl A."/>
            <person name="Young S.K."/>
            <person name="Zeng Q."/>
            <person name="Koehrsen M."/>
            <person name="Alvarado L."/>
            <person name="Berlin A."/>
            <person name="Bochicchio J."/>
            <person name="Borenstein D."/>
            <person name="Chapman S.B."/>
            <person name="Chen Z."/>
            <person name="Engels R."/>
            <person name="Freedman E."/>
            <person name="Gellesch M."/>
            <person name="Goldberg J."/>
            <person name="Griggs A."/>
            <person name="Gujja S."/>
            <person name="Heilman E."/>
            <person name="Heiman D."/>
            <person name="Hepburn T."/>
            <person name="Howarth C."/>
            <person name="Jen D."/>
            <person name="Larson L."/>
            <person name="Lewis B."/>
            <person name="Mehta T."/>
            <person name="Park D."/>
            <person name="Pearson M."/>
            <person name="Roberts A."/>
            <person name="Saif S."/>
            <person name="Shea T."/>
            <person name="Shenoy N."/>
            <person name="Sisk P."/>
            <person name="Stolte C."/>
            <person name="Sykes S."/>
            <person name="Thomson T."/>
            <person name="Walk T."/>
            <person name="White J."/>
            <person name="Yandava C."/>
            <person name="Izard J."/>
            <person name="Baranova O.V."/>
            <person name="Blanton J.M."/>
            <person name="Tanner A.C."/>
            <person name="Dewhirst F.E."/>
            <person name="Haas B."/>
            <person name="Nusbaum C."/>
            <person name="Birren B."/>
        </authorList>
    </citation>
    <scope>NUCLEOTIDE SEQUENCE [LARGE SCALE GENOMIC DNA]</scope>
    <source>
        <strain evidence="4">1-1 BBBD Race 1</strain>
    </source>
</reference>
<keyword evidence="2" id="KW-0862">Zinc</keyword>
<reference evidence="4" key="2">
    <citation type="submission" date="2016-05" db="EMBL/GenBank/DDBJ databases">
        <title>Comparative analysis highlights variable genome content of wheat rusts and divergence of the mating loci.</title>
        <authorList>
            <person name="Cuomo C.A."/>
            <person name="Bakkeren G."/>
            <person name="Szabo L."/>
            <person name="Khalil H."/>
            <person name="Joly D."/>
            <person name="Goldberg J."/>
            <person name="Young S."/>
            <person name="Zeng Q."/>
            <person name="Fellers J."/>
        </authorList>
    </citation>
    <scope>NUCLEOTIDE SEQUENCE [LARGE SCALE GENOMIC DNA]</scope>
    <source>
        <strain evidence="4">1-1 BBBD Race 1</strain>
    </source>
</reference>
<dbReference type="EnsemblFungi" id="PTTG_26137-t43_1">
    <property type="protein sequence ID" value="PTTG_26137-t43_1-p1"/>
    <property type="gene ID" value="PTTG_26137"/>
</dbReference>